<dbReference type="AlphaFoldDB" id="A0A1M6GNA9"/>
<dbReference type="Proteomes" id="UP000184310">
    <property type="component" value="Unassembled WGS sequence"/>
</dbReference>
<dbReference type="Gene3D" id="1.10.10.10">
    <property type="entry name" value="Winged helix-like DNA-binding domain superfamily/Winged helix DNA-binding domain"/>
    <property type="match status" value="1"/>
</dbReference>
<keyword evidence="3" id="KW-1185">Reference proteome</keyword>
<organism evidence="2 3">
    <name type="scientific">Clostridium cavendishii DSM 21758</name>
    <dbReference type="NCBI Taxonomy" id="1121302"/>
    <lineage>
        <taxon>Bacteria</taxon>
        <taxon>Bacillati</taxon>
        <taxon>Bacillota</taxon>
        <taxon>Clostridia</taxon>
        <taxon>Eubacteriales</taxon>
        <taxon>Clostridiaceae</taxon>
        <taxon>Clostridium</taxon>
    </lineage>
</organism>
<dbReference type="GO" id="GO:0003700">
    <property type="term" value="F:DNA-binding transcription factor activity"/>
    <property type="evidence" value="ECO:0007669"/>
    <property type="project" value="InterPro"/>
</dbReference>
<dbReference type="RefSeq" id="WP_072985905.1">
    <property type="nucleotide sequence ID" value="NZ_FQZB01000006.1"/>
</dbReference>
<protein>
    <submittedName>
        <fullName evidence="2">Transcriptional regulator, RpiR family</fullName>
    </submittedName>
</protein>
<sequence length="136" mass="15818">MNENLTIIDLISEKHIVLRREVENRWADSEEEDISHTEALLLAKISMGKISLAEIARQANISRQAMFKCAKKLEERGYLVFVTNEHGNKYTELTLKGNDYCKRSQELKEELENKIADVLGKEQVKMLKELLNKNWI</sequence>
<reference evidence="2 3" key="1">
    <citation type="submission" date="2016-11" db="EMBL/GenBank/DDBJ databases">
        <authorList>
            <person name="Jaros S."/>
            <person name="Januszkiewicz K."/>
            <person name="Wedrychowicz H."/>
        </authorList>
    </citation>
    <scope>NUCLEOTIDE SEQUENCE [LARGE SCALE GENOMIC DNA]</scope>
    <source>
        <strain evidence="2 3">DSM 21758</strain>
    </source>
</reference>
<dbReference type="SUPFAM" id="SSF46785">
    <property type="entry name" value="Winged helix' DNA-binding domain"/>
    <property type="match status" value="1"/>
</dbReference>
<dbReference type="OrthoDB" id="2404954at2"/>
<dbReference type="SMART" id="SM00347">
    <property type="entry name" value="HTH_MARR"/>
    <property type="match status" value="1"/>
</dbReference>
<dbReference type="InterPro" id="IPR036390">
    <property type="entry name" value="WH_DNA-bd_sf"/>
</dbReference>
<evidence type="ECO:0000313" key="3">
    <source>
        <dbReference type="Proteomes" id="UP000184310"/>
    </source>
</evidence>
<evidence type="ECO:0000259" key="1">
    <source>
        <dbReference type="SMART" id="SM00347"/>
    </source>
</evidence>
<dbReference type="Pfam" id="PF12802">
    <property type="entry name" value="MarR_2"/>
    <property type="match status" value="1"/>
</dbReference>
<feature type="domain" description="HTH marR-type" evidence="1">
    <location>
        <begin position="27"/>
        <end position="124"/>
    </location>
</feature>
<evidence type="ECO:0000313" key="2">
    <source>
        <dbReference type="EMBL" id="SHJ11411.1"/>
    </source>
</evidence>
<dbReference type="InterPro" id="IPR036388">
    <property type="entry name" value="WH-like_DNA-bd_sf"/>
</dbReference>
<accession>A0A1M6GNA9</accession>
<gene>
    <name evidence="2" type="ORF">SAMN02745163_01334</name>
</gene>
<dbReference type="EMBL" id="FQZB01000006">
    <property type="protein sequence ID" value="SHJ11411.1"/>
    <property type="molecule type" value="Genomic_DNA"/>
</dbReference>
<dbReference type="InterPro" id="IPR000835">
    <property type="entry name" value="HTH_MarR-typ"/>
</dbReference>
<proteinExistence type="predicted"/>
<dbReference type="STRING" id="1121302.SAMN02745163_01334"/>
<name>A0A1M6GNA9_9CLOT</name>